<dbReference type="AlphaFoldDB" id="A0A1H0C900"/>
<dbReference type="OrthoDB" id="3671425at2"/>
<gene>
    <name evidence="2" type="ORF">SAMN05660199_00239</name>
</gene>
<reference evidence="3" key="1">
    <citation type="submission" date="2016-10" db="EMBL/GenBank/DDBJ databases">
        <authorList>
            <person name="Varghese N."/>
            <person name="Submissions S."/>
        </authorList>
    </citation>
    <scope>NUCLEOTIDE SEQUENCE [LARGE SCALE GENOMIC DNA]</scope>
    <source>
        <strain evidence="3">DSM 45843</strain>
    </source>
</reference>
<keyword evidence="1" id="KW-0472">Membrane</keyword>
<dbReference type="EMBL" id="FNIR01000001">
    <property type="protein sequence ID" value="SDN54370.1"/>
    <property type="molecule type" value="Genomic_DNA"/>
</dbReference>
<sequence>MITDRDLDAQLAAAARVHDADLPPLPPAFLDELRAPTEVEPASVLAARQLVDDARRTRTTARRRPRRRTVVRLGAVVLAVAAAWTTAVLVTPGDTAPPAAAPPTTTGAAPSTVVQAPGSALTLVATEAPTFPLSLDPEPDGLTATFSRWGGTAFYPEPLVFSADYTASDGSRFLLRLFQDDPREAVDSGWSVDGTPAGTGDVDGSPADIRQVEGGGTSVLWQRPDGRWVQLLGEGSYDDRDALLTLAGTVVDRPQPVGLQFGLAPAGWTVGGYEESRSLDLVSDTDPAQVPLRVSLTGTPGPDVTVDSFFEGRSLTGAVEQVTVQGLPARLGLTTPDDGDSWLLAGQVPDGRLFLLLAPPALTRDQVLQIGEQVTVTG</sequence>
<keyword evidence="3" id="KW-1185">Reference proteome</keyword>
<keyword evidence="1" id="KW-1133">Transmembrane helix</keyword>
<proteinExistence type="predicted"/>
<organism evidence="2 3">
    <name type="scientific">Klenkia soli</name>
    <dbReference type="NCBI Taxonomy" id="1052260"/>
    <lineage>
        <taxon>Bacteria</taxon>
        <taxon>Bacillati</taxon>
        <taxon>Actinomycetota</taxon>
        <taxon>Actinomycetes</taxon>
        <taxon>Geodermatophilales</taxon>
        <taxon>Geodermatophilaceae</taxon>
        <taxon>Klenkia</taxon>
    </lineage>
</organism>
<protein>
    <recommendedName>
        <fullName evidence="4">DUF4367 domain-containing protein</fullName>
    </recommendedName>
</protein>
<name>A0A1H0C900_9ACTN</name>
<keyword evidence="1" id="KW-0812">Transmembrane</keyword>
<dbReference type="STRING" id="1052260.SAMN05660199_00239"/>
<evidence type="ECO:0008006" key="4">
    <source>
        <dbReference type="Google" id="ProtNLM"/>
    </source>
</evidence>
<evidence type="ECO:0000313" key="2">
    <source>
        <dbReference type="EMBL" id="SDN54370.1"/>
    </source>
</evidence>
<feature type="transmembrane region" description="Helical" evidence="1">
    <location>
        <begin position="70"/>
        <end position="90"/>
    </location>
</feature>
<dbReference type="Proteomes" id="UP000199088">
    <property type="component" value="Unassembled WGS sequence"/>
</dbReference>
<accession>A0A1H0C900</accession>
<evidence type="ECO:0000313" key="3">
    <source>
        <dbReference type="Proteomes" id="UP000199088"/>
    </source>
</evidence>
<evidence type="ECO:0000256" key="1">
    <source>
        <dbReference type="SAM" id="Phobius"/>
    </source>
</evidence>
<dbReference type="RefSeq" id="WP_091238173.1">
    <property type="nucleotide sequence ID" value="NZ_FNIR01000001.1"/>
</dbReference>